<feature type="compositionally biased region" description="Low complexity" evidence="1">
    <location>
        <begin position="83"/>
        <end position="93"/>
    </location>
</feature>
<feature type="compositionally biased region" description="Basic and acidic residues" evidence="1">
    <location>
        <begin position="210"/>
        <end position="220"/>
    </location>
</feature>
<keyword evidence="4" id="KW-1185">Reference proteome</keyword>
<evidence type="ECO:0000313" key="3">
    <source>
        <dbReference type="EMBL" id="TRW43356.1"/>
    </source>
</evidence>
<proteinExistence type="predicted"/>
<evidence type="ECO:0000256" key="2">
    <source>
        <dbReference type="SAM" id="Phobius"/>
    </source>
</evidence>
<name>A0A552WKU4_9MICO</name>
<keyword evidence="2" id="KW-1133">Transmembrane helix</keyword>
<evidence type="ECO:0000256" key="1">
    <source>
        <dbReference type="SAM" id="MobiDB-lite"/>
    </source>
</evidence>
<gene>
    <name evidence="3" type="ORF">FJ693_17925</name>
</gene>
<reference evidence="3 4" key="1">
    <citation type="submission" date="2019-07" db="EMBL/GenBank/DDBJ databases">
        <title>Georgenia wutianyii sp. nov. and Georgenia *** sp. nov. isolated from plateau pika (Ochotona curzoniae) in the Qinghai-Tibet plateau of China.</title>
        <authorList>
            <person name="Tian Z."/>
        </authorList>
    </citation>
    <scope>NUCLEOTIDE SEQUENCE [LARGE SCALE GENOMIC DNA]</scope>
    <source>
        <strain evidence="3 4">Z446</strain>
    </source>
</reference>
<organism evidence="3 4">
    <name type="scientific">Georgenia yuyongxinii</name>
    <dbReference type="NCBI Taxonomy" id="2589797"/>
    <lineage>
        <taxon>Bacteria</taxon>
        <taxon>Bacillati</taxon>
        <taxon>Actinomycetota</taxon>
        <taxon>Actinomycetes</taxon>
        <taxon>Micrococcales</taxon>
        <taxon>Bogoriellaceae</taxon>
        <taxon>Georgenia</taxon>
    </lineage>
</organism>
<dbReference type="EMBL" id="VJXR01000086">
    <property type="protein sequence ID" value="TRW43356.1"/>
    <property type="molecule type" value="Genomic_DNA"/>
</dbReference>
<keyword evidence="2" id="KW-0472">Membrane</keyword>
<feature type="transmembrane region" description="Helical" evidence="2">
    <location>
        <begin position="152"/>
        <end position="173"/>
    </location>
</feature>
<accession>A0A552WKU4</accession>
<feature type="compositionally biased region" description="Acidic residues" evidence="1">
    <location>
        <begin position="65"/>
        <end position="82"/>
    </location>
</feature>
<sequence>MLDAVDPDVTIVATADGDQPVTLAVGRTEDVVAWVGTAAHTRITGLESWDALAVEDVEQAAGSEEPTDATEEPTDTATEEPTDTATDAPTEEAGVPNPAGSDLWVAEQTGTGTAEMSWTDRDGRWSVLAATDGTAPAPQLSLTWPVEVRTPWLVPGLIVGAVLLLAGAALLVLDMLTARELRRREEGAADRDDGGAATTVLAGAGAGGLTRRELRERQRAETAAGRRRGAAATGE</sequence>
<comment type="caution">
    <text evidence="3">The sequence shown here is derived from an EMBL/GenBank/DDBJ whole genome shotgun (WGS) entry which is preliminary data.</text>
</comment>
<dbReference type="AlphaFoldDB" id="A0A552WKU4"/>
<feature type="region of interest" description="Disordered" evidence="1">
    <location>
        <begin position="58"/>
        <end position="102"/>
    </location>
</feature>
<dbReference type="Proteomes" id="UP000318693">
    <property type="component" value="Unassembled WGS sequence"/>
</dbReference>
<evidence type="ECO:0000313" key="4">
    <source>
        <dbReference type="Proteomes" id="UP000318693"/>
    </source>
</evidence>
<protein>
    <submittedName>
        <fullName evidence="3">Uncharacterized protein</fullName>
    </submittedName>
</protein>
<keyword evidence="2" id="KW-0812">Transmembrane</keyword>
<feature type="non-terminal residue" evidence="3">
    <location>
        <position position="235"/>
    </location>
</feature>
<feature type="region of interest" description="Disordered" evidence="1">
    <location>
        <begin position="186"/>
        <end position="235"/>
    </location>
</feature>